<evidence type="ECO:0000313" key="3">
    <source>
        <dbReference type="Proteomes" id="UP000264062"/>
    </source>
</evidence>
<proteinExistence type="predicted"/>
<accession>A0A350H9N6</accession>
<keyword evidence="1" id="KW-0812">Transmembrane</keyword>
<dbReference type="AlphaFoldDB" id="A0A350H9N6"/>
<dbReference type="EMBL" id="DMZY01000109">
    <property type="protein sequence ID" value="HAV92252.1"/>
    <property type="molecule type" value="Genomic_DNA"/>
</dbReference>
<feature type="transmembrane region" description="Helical" evidence="1">
    <location>
        <begin position="173"/>
        <end position="195"/>
    </location>
</feature>
<sequence>MNSFFPDKNLVIILLLGHLIGDFVFQTNKVFKFKLKGIIGILWHSLLVSAVTLIVLSMFCRNFIFIITASIFIFIFHFIIDLAKYKSRVEEAIKFIIDQIAHFLSIIILSIVMRYIFSFVIINASTINYAMFFVGIIMVLYFVKYFIKSLYKILDIKNEISVVYRFMESGERFMIFFFSYMHGFYFLLIALAVIPRSIYAINNNKQHIFYDIIISMLISSGAGIILRKATLDNPFSMPEFLIFSSLFFLSSFIIGKLIDLLTGFVKRRILGS</sequence>
<evidence type="ECO:0008006" key="4">
    <source>
        <dbReference type="Google" id="ProtNLM"/>
    </source>
</evidence>
<organism evidence="2 3">
    <name type="scientific">candidate division WOR-3 bacterium</name>
    <dbReference type="NCBI Taxonomy" id="2052148"/>
    <lineage>
        <taxon>Bacteria</taxon>
        <taxon>Bacteria division WOR-3</taxon>
    </lineage>
</organism>
<feature type="transmembrane region" description="Helical" evidence="1">
    <location>
        <begin position="207"/>
        <end position="226"/>
    </location>
</feature>
<evidence type="ECO:0000256" key="1">
    <source>
        <dbReference type="SAM" id="Phobius"/>
    </source>
</evidence>
<gene>
    <name evidence="2" type="ORF">DCW38_03625</name>
</gene>
<dbReference type="Pfam" id="PF11750">
    <property type="entry name" value="DUF3307"/>
    <property type="match status" value="1"/>
</dbReference>
<reference evidence="2 3" key="1">
    <citation type="journal article" date="2018" name="Nat. Biotechnol.">
        <title>A standardized bacterial taxonomy based on genome phylogeny substantially revises the tree of life.</title>
        <authorList>
            <person name="Parks D.H."/>
            <person name="Chuvochina M."/>
            <person name="Waite D.W."/>
            <person name="Rinke C."/>
            <person name="Skarshewski A."/>
            <person name="Chaumeil P.A."/>
            <person name="Hugenholtz P."/>
        </authorList>
    </citation>
    <scope>NUCLEOTIDE SEQUENCE [LARGE SCALE GENOMIC DNA]</scope>
    <source>
        <strain evidence="2">UBA9956</strain>
    </source>
</reference>
<name>A0A350H9N6_UNCW3</name>
<comment type="caution">
    <text evidence="2">The sequence shown here is derived from an EMBL/GenBank/DDBJ whole genome shotgun (WGS) entry which is preliminary data.</text>
</comment>
<feature type="transmembrane region" description="Helical" evidence="1">
    <location>
        <begin position="95"/>
        <end position="117"/>
    </location>
</feature>
<keyword evidence="1" id="KW-1133">Transmembrane helix</keyword>
<feature type="transmembrane region" description="Helical" evidence="1">
    <location>
        <begin position="6"/>
        <end position="25"/>
    </location>
</feature>
<feature type="transmembrane region" description="Helical" evidence="1">
    <location>
        <begin position="129"/>
        <end position="147"/>
    </location>
</feature>
<evidence type="ECO:0000313" key="2">
    <source>
        <dbReference type="EMBL" id="HAV92252.1"/>
    </source>
</evidence>
<protein>
    <recommendedName>
        <fullName evidence="4">DUF3307 domain-containing protein</fullName>
    </recommendedName>
</protein>
<keyword evidence="1" id="KW-0472">Membrane</keyword>
<feature type="transmembrane region" description="Helical" evidence="1">
    <location>
        <begin position="238"/>
        <end position="258"/>
    </location>
</feature>
<feature type="transmembrane region" description="Helical" evidence="1">
    <location>
        <begin position="63"/>
        <end position="83"/>
    </location>
</feature>
<feature type="transmembrane region" description="Helical" evidence="1">
    <location>
        <begin position="37"/>
        <end position="57"/>
    </location>
</feature>
<dbReference type="InterPro" id="IPR021737">
    <property type="entry name" value="Phage_phiKZ_Orf197"/>
</dbReference>
<dbReference type="Proteomes" id="UP000264062">
    <property type="component" value="Unassembled WGS sequence"/>
</dbReference>